<sequence>MEAHNIAVTKIAERVRHFYQKRQPFRIYHGSTLSTRHIVRQRDSVIDTSMLSSVLTVNKISRTASVEPNVPMDQLLQATTAYGLLPPVVMEFPNITVGGGFAGSSGESSSFKYGMFDCTINSIEIVLANGDIVTASASDPETRDLFFGAAQTCGTLGVVTLLEVQLMESKPLVELTYLLSRSMPDALAKLKDAAVDSSVDYIDGIVYAPDSIVIMVGRLASSQPSGTNLQSFQGARDPWFYLHARDMLAEATLRPTKSVSEYIPIADYLFRYDRGAFWGGAVAFEYFLAPFNRITRYLLDYFMRTRVMIHALHRSGLARQTIVQDLAVPYSSAEAFVDYLNQTLGIYPLWLCPVRDAAGARNSPGVRTFARGKDPHPDGMVLNVGVWGMGPSEVHSFIKLNREIEQKVRDLNGLKCLYAHAYYTESEFWEIYDEKSYTALREKYHATSLPSIFDKVKVDLAPPDPRDEMWFAWASRKFWDVWPLGGIYGVLSSLKGREFLLGK</sequence>
<dbReference type="AlphaFoldDB" id="A0A6A6RAK5"/>
<evidence type="ECO:0000313" key="8">
    <source>
        <dbReference type="EMBL" id="KAF2501432.1"/>
    </source>
</evidence>
<dbReference type="Gene3D" id="3.30.465.10">
    <property type="match status" value="1"/>
</dbReference>
<comment type="subcellular location">
    <subcellularLocation>
        <location evidence="1">Membrane</location>
        <topology evidence="1">Single-pass membrane protein</topology>
    </subcellularLocation>
</comment>
<evidence type="ECO:0000256" key="5">
    <source>
        <dbReference type="ARBA" id="ARBA00023002"/>
    </source>
</evidence>
<dbReference type="PANTHER" id="PTHR10801:SF0">
    <property type="entry name" value="DELTA(24)-STEROL REDUCTASE"/>
    <property type="match status" value="1"/>
</dbReference>
<reference evidence="8" key="1">
    <citation type="journal article" date="2020" name="Stud. Mycol.">
        <title>101 Dothideomycetes genomes: a test case for predicting lifestyles and emergence of pathogens.</title>
        <authorList>
            <person name="Haridas S."/>
            <person name="Albert R."/>
            <person name="Binder M."/>
            <person name="Bloem J."/>
            <person name="Labutti K."/>
            <person name="Salamov A."/>
            <person name="Andreopoulos B."/>
            <person name="Baker S."/>
            <person name="Barry K."/>
            <person name="Bills G."/>
            <person name="Bluhm B."/>
            <person name="Cannon C."/>
            <person name="Castanera R."/>
            <person name="Culley D."/>
            <person name="Daum C."/>
            <person name="Ezra D."/>
            <person name="Gonzalez J."/>
            <person name="Henrissat B."/>
            <person name="Kuo A."/>
            <person name="Liang C."/>
            <person name="Lipzen A."/>
            <person name="Lutzoni F."/>
            <person name="Magnuson J."/>
            <person name="Mondo S."/>
            <person name="Nolan M."/>
            <person name="Ohm R."/>
            <person name="Pangilinan J."/>
            <person name="Park H.-J."/>
            <person name="Ramirez L."/>
            <person name="Alfaro M."/>
            <person name="Sun H."/>
            <person name="Tritt A."/>
            <person name="Yoshinaga Y."/>
            <person name="Zwiers L.-H."/>
            <person name="Turgeon B."/>
            <person name="Goodwin S."/>
            <person name="Spatafora J."/>
            <person name="Crous P."/>
            <person name="Grigoriev I."/>
        </authorList>
    </citation>
    <scope>NUCLEOTIDE SEQUENCE</scope>
    <source>
        <strain evidence="8">CBS 269.34</strain>
    </source>
</reference>
<keyword evidence="6" id="KW-0472">Membrane</keyword>
<evidence type="ECO:0000313" key="9">
    <source>
        <dbReference type="Proteomes" id="UP000799750"/>
    </source>
</evidence>
<evidence type="ECO:0000256" key="4">
    <source>
        <dbReference type="ARBA" id="ARBA00022989"/>
    </source>
</evidence>
<dbReference type="GO" id="GO:0005737">
    <property type="term" value="C:cytoplasm"/>
    <property type="evidence" value="ECO:0007669"/>
    <property type="project" value="TreeGrafter"/>
</dbReference>
<dbReference type="GO" id="GO:0016020">
    <property type="term" value="C:membrane"/>
    <property type="evidence" value="ECO:0007669"/>
    <property type="project" value="UniProtKB-SubCell"/>
</dbReference>
<dbReference type="GO" id="GO:0071949">
    <property type="term" value="F:FAD binding"/>
    <property type="evidence" value="ECO:0007669"/>
    <property type="project" value="InterPro"/>
</dbReference>
<dbReference type="GO" id="GO:0050614">
    <property type="term" value="F:Delta24-sterol reductase activity"/>
    <property type="evidence" value="ECO:0007669"/>
    <property type="project" value="UniProtKB-EC"/>
</dbReference>
<organism evidence="8 9">
    <name type="scientific">Lophium mytilinum</name>
    <dbReference type="NCBI Taxonomy" id="390894"/>
    <lineage>
        <taxon>Eukaryota</taxon>
        <taxon>Fungi</taxon>
        <taxon>Dikarya</taxon>
        <taxon>Ascomycota</taxon>
        <taxon>Pezizomycotina</taxon>
        <taxon>Dothideomycetes</taxon>
        <taxon>Pleosporomycetidae</taxon>
        <taxon>Mytilinidiales</taxon>
        <taxon>Mytilinidiaceae</taxon>
        <taxon>Lophium</taxon>
    </lineage>
</organism>
<evidence type="ECO:0000256" key="6">
    <source>
        <dbReference type="ARBA" id="ARBA00023136"/>
    </source>
</evidence>
<accession>A0A6A6RAK5</accession>
<name>A0A6A6RAK5_9PEZI</name>
<proteinExistence type="predicted"/>
<dbReference type="EMBL" id="MU004182">
    <property type="protein sequence ID" value="KAF2501432.1"/>
    <property type="molecule type" value="Genomic_DNA"/>
</dbReference>
<keyword evidence="4" id="KW-1133">Transmembrane helix</keyword>
<dbReference type="OrthoDB" id="415825at2759"/>
<evidence type="ECO:0000256" key="2">
    <source>
        <dbReference type="ARBA" id="ARBA00012405"/>
    </source>
</evidence>
<evidence type="ECO:0000256" key="1">
    <source>
        <dbReference type="ARBA" id="ARBA00004167"/>
    </source>
</evidence>
<dbReference type="EC" id="1.3.1.72" evidence="2"/>
<keyword evidence="5" id="KW-0560">Oxidoreductase</keyword>
<dbReference type="InterPro" id="IPR040165">
    <property type="entry name" value="Diminuto-like"/>
</dbReference>
<dbReference type="GO" id="GO:0008202">
    <property type="term" value="P:steroid metabolic process"/>
    <property type="evidence" value="ECO:0007669"/>
    <property type="project" value="TreeGrafter"/>
</dbReference>
<keyword evidence="9" id="KW-1185">Reference proteome</keyword>
<evidence type="ECO:0000256" key="3">
    <source>
        <dbReference type="ARBA" id="ARBA00022692"/>
    </source>
</evidence>
<keyword evidence="3" id="KW-0812">Transmembrane</keyword>
<dbReference type="PANTHER" id="PTHR10801">
    <property type="entry name" value="24-DEHYDROCHOLESTEROL REDUCTASE"/>
    <property type="match status" value="1"/>
</dbReference>
<dbReference type="SUPFAM" id="SSF56176">
    <property type="entry name" value="FAD-binding/transporter-associated domain-like"/>
    <property type="match status" value="1"/>
</dbReference>
<dbReference type="InterPro" id="IPR016169">
    <property type="entry name" value="FAD-bd_PCMH_sub2"/>
</dbReference>
<feature type="domain" description="FAD-binding PCMH-type" evidence="7">
    <location>
        <begin position="1"/>
        <end position="169"/>
    </location>
</feature>
<dbReference type="InterPro" id="IPR006094">
    <property type="entry name" value="Oxid_FAD_bind_N"/>
</dbReference>
<dbReference type="Proteomes" id="UP000799750">
    <property type="component" value="Unassembled WGS sequence"/>
</dbReference>
<dbReference type="Pfam" id="PF01565">
    <property type="entry name" value="FAD_binding_4"/>
    <property type="match status" value="1"/>
</dbReference>
<dbReference type="PROSITE" id="PS51387">
    <property type="entry name" value="FAD_PCMH"/>
    <property type="match status" value="1"/>
</dbReference>
<gene>
    <name evidence="8" type="ORF">BU16DRAFT_477126</name>
</gene>
<dbReference type="InterPro" id="IPR036318">
    <property type="entry name" value="FAD-bd_PCMH-like_sf"/>
</dbReference>
<evidence type="ECO:0000259" key="7">
    <source>
        <dbReference type="PROSITE" id="PS51387"/>
    </source>
</evidence>
<protein>
    <recommendedName>
        <fullName evidence="2">Delta(24)-sterol reductase</fullName>
        <ecNumber evidence="2">1.3.1.72</ecNumber>
    </recommendedName>
</protein>
<dbReference type="GO" id="GO:0000246">
    <property type="term" value="F:Delta24(24-1) sterol reductase activity"/>
    <property type="evidence" value="ECO:0007669"/>
    <property type="project" value="TreeGrafter"/>
</dbReference>
<dbReference type="InterPro" id="IPR016166">
    <property type="entry name" value="FAD-bd_PCMH"/>
</dbReference>